<evidence type="ECO:0000256" key="4">
    <source>
        <dbReference type="ARBA" id="ARBA00022496"/>
    </source>
</evidence>
<evidence type="ECO:0000256" key="13">
    <source>
        <dbReference type="SAM" id="SignalP"/>
    </source>
</evidence>
<keyword evidence="8 12" id="KW-0798">TonB box</keyword>
<dbReference type="EMBL" id="JACHHZ010000001">
    <property type="protein sequence ID" value="MBB6091289.1"/>
    <property type="molecule type" value="Genomic_DNA"/>
</dbReference>
<evidence type="ECO:0000256" key="11">
    <source>
        <dbReference type="PROSITE-ProRule" id="PRU01360"/>
    </source>
</evidence>
<dbReference type="Gene3D" id="2.40.170.20">
    <property type="entry name" value="TonB-dependent receptor, beta-barrel domain"/>
    <property type="match status" value="2"/>
</dbReference>
<evidence type="ECO:0000256" key="9">
    <source>
        <dbReference type="ARBA" id="ARBA00023136"/>
    </source>
</evidence>
<evidence type="ECO:0000256" key="1">
    <source>
        <dbReference type="ARBA" id="ARBA00004571"/>
    </source>
</evidence>
<name>A0A841HFR7_9GAMM</name>
<feature type="chain" id="PRO_5032289767" evidence="13">
    <location>
        <begin position="32"/>
        <end position="806"/>
    </location>
</feature>
<evidence type="ECO:0000256" key="5">
    <source>
        <dbReference type="ARBA" id="ARBA00022692"/>
    </source>
</evidence>
<protein>
    <submittedName>
        <fullName evidence="16">Iron complex outermembrane receptor protein</fullName>
    </submittedName>
</protein>
<keyword evidence="2 11" id="KW-0813">Transport</keyword>
<evidence type="ECO:0000313" key="17">
    <source>
        <dbReference type="Proteomes" id="UP000588068"/>
    </source>
</evidence>
<evidence type="ECO:0000313" key="16">
    <source>
        <dbReference type="EMBL" id="MBB6091289.1"/>
    </source>
</evidence>
<gene>
    <name evidence="16" type="ORF">HNQ60_000135</name>
</gene>
<keyword evidence="3 11" id="KW-1134">Transmembrane beta strand</keyword>
<evidence type="ECO:0000256" key="2">
    <source>
        <dbReference type="ARBA" id="ARBA00022448"/>
    </source>
</evidence>
<feature type="domain" description="TonB-dependent receptor-like beta-barrel" evidence="14">
    <location>
        <begin position="311"/>
        <end position="768"/>
    </location>
</feature>
<evidence type="ECO:0000256" key="3">
    <source>
        <dbReference type="ARBA" id="ARBA00022452"/>
    </source>
</evidence>
<dbReference type="GO" id="GO:0006826">
    <property type="term" value="P:iron ion transport"/>
    <property type="evidence" value="ECO:0007669"/>
    <property type="project" value="UniProtKB-KW"/>
</dbReference>
<keyword evidence="17" id="KW-1185">Reference proteome</keyword>
<proteinExistence type="inferred from homology"/>
<keyword evidence="4" id="KW-0410">Iron transport</keyword>
<sequence length="806" mass="88797">MNNRRNRLAYAVMTVLTGAGFAATTPGVVVAQETSNEIEEILVTAQRRTQSLQDVPIAMQVVDSKLIDDVAAENLGDLNGFVPGLVISDGSPTQPRYEIRGIATDDFGIGTDPAVGVYVDGIYAARSGASLLAFNDIERIEVLKGPQGTLFGRNSAAGAISIVTRQPEDEFHSLLRVRVGQYGKQYYEGMLNTPIGDSLALRINGVYNKSDGWIQDAATGQDLLPEENWAGRVALRWALSDNTSATLSWDHDDLDQLARPAIGIIPVAAGQTTIPYPADPATYIDPRNAPVYNDVVGNEESRKLDQVNLFIDHTFGSADFRSSTSWRQFDTVNREDEDGTNLIGVYFDTANIESNESFYQEFKFSGRTDRIDWVAGVSYYQEKADQISDTHTYTDGIDTLGTNLGIWDGLGIPFPLYGGTTAFLADLGIPVSLLGMPWREAMYNNGDFEAYAAFGDVIWHLNDKTNLTFGLRFTRDTKKFTWTNGPHETPELDEAIAGLEQAGFFTMWPIPAEAYRFSDIIFTTDTPPGGYTDKDSWDDVSPRFVLDYKINPNVMVFGSLAKGYKAGGYNSVEVASQFENEDVWNLETGIKSVIPDAGVVLNASVYYYIYDNKQAITLDDGSSGEIPRYVIDTSDEEAWGIDVDAQWRPLDHFTLYANVAYIDSTYKEKTTLGDDPIDLSGQPTGEPHLSASLGASYEWLLGNAGDLQLSGRYAYRGESRCNADSERQGDCSLQTSFQVGEDTQRLDMRLGWTSANNTFGLAGYVTNVLDDQYVTGINNITRDTFGTPFASISEPRMWGLEATFSF</sequence>
<dbReference type="AlphaFoldDB" id="A0A841HFR7"/>
<dbReference type="PROSITE" id="PS52016">
    <property type="entry name" value="TONB_DEPENDENT_REC_3"/>
    <property type="match status" value="1"/>
</dbReference>
<organism evidence="16 17">
    <name type="scientific">Povalibacter uvarum</name>
    <dbReference type="NCBI Taxonomy" id="732238"/>
    <lineage>
        <taxon>Bacteria</taxon>
        <taxon>Pseudomonadati</taxon>
        <taxon>Pseudomonadota</taxon>
        <taxon>Gammaproteobacteria</taxon>
        <taxon>Steroidobacterales</taxon>
        <taxon>Steroidobacteraceae</taxon>
        <taxon>Povalibacter</taxon>
    </lineage>
</organism>
<dbReference type="PANTHER" id="PTHR32552:SF81">
    <property type="entry name" value="TONB-DEPENDENT OUTER MEMBRANE RECEPTOR"/>
    <property type="match status" value="1"/>
</dbReference>
<dbReference type="InterPro" id="IPR000531">
    <property type="entry name" value="Beta-barrel_TonB"/>
</dbReference>
<evidence type="ECO:0000256" key="12">
    <source>
        <dbReference type="RuleBase" id="RU003357"/>
    </source>
</evidence>
<comment type="similarity">
    <text evidence="11 12">Belongs to the TonB-dependent receptor family.</text>
</comment>
<feature type="signal peptide" evidence="13">
    <location>
        <begin position="1"/>
        <end position="31"/>
    </location>
</feature>
<keyword evidence="7" id="KW-0406">Ion transport</keyword>
<feature type="domain" description="TonB-dependent receptor plug" evidence="15">
    <location>
        <begin position="52"/>
        <end position="159"/>
    </location>
</feature>
<dbReference type="Proteomes" id="UP000588068">
    <property type="component" value="Unassembled WGS sequence"/>
</dbReference>
<comment type="subcellular location">
    <subcellularLocation>
        <location evidence="1 11">Cell outer membrane</location>
        <topology evidence="1 11">Multi-pass membrane protein</topology>
    </subcellularLocation>
</comment>
<dbReference type="InterPro" id="IPR012910">
    <property type="entry name" value="Plug_dom"/>
</dbReference>
<evidence type="ECO:0000256" key="8">
    <source>
        <dbReference type="ARBA" id="ARBA00023077"/>
    </source>
</evidence>
<dbReference type="Pfam" id="PF00593">
    <property type="entry name" value="TonB_dep_Rec_b-barrel"/>
    <property type="match status" value="1"/>
</dbReference>
<dbReference type="InterPro" id="IPR036942">
    <property type="entry name" value="Beta-barrel_TonB_sf"/>
</dbReference>
<keyword evidence="16" id="KW-0675">Receptor</keyword>
<keyword evidence="5 11" id="KW-0812">Transmembrane</keyword>
<evidence type="ECO:0000256" key="10">
    <source>
        <dbReference type="ARBA" id="ARBA00023237"/>
    </source>
</evidence>
<dbReference type="PANTHER" id="PTHR32552">
    <property type="entry name" value="FERRICHROME IRON RECEPTOR-RELATED"/>
    <property type="match status" value="1"/>
</dbReference>
<keyword evidence="9 11" id="KW-0472">Membrane</keyword>
<accession>A0A841HFR7</accession>
<keyword evidence="13" id="KW-0732">Signal</keyword>
<evidence type="ECO:0000256" key="6">
    <source>
        <dbReference type="ARBA" id="ARBA00023004"/>
    </source>
</evidence>
<dbReference type="SUPFAM" id="SSF56935">
    <property type="entry name" value="Porins"/>
    <property type="match status" value="1"/>
</dbReference>
<dbReference type="RefSeq" id="WP_184329096.1">
    <property type="nucleotide sequence ID" value="NZ_JACHHZ010000001.1"/>
</dbReference>
<evidence type="ECO:0000259" key="15">
    <source>
        <dbReference type="Pfam" id="PF07715"/>
    </source>
</evidence>
<reference evidence="16 17" key="1">
    <citation type="submission" date="2020-08" db="EMBL/GenBank/DDBJ databases">
        <title>Genomic Encyclopedia of Type Strains, Phase IV (KMG-IV): sequencing the most valuable type-strain genomes for metagenomic binning, comparative biology and taxonomic classification.</title>
        <authorList>
            <person name="Goeker M."/>
        </authorList>
    </citation>
    <scope>NUCLEOTIDE SEQUENCE [LARGE SCALE GENOMIC DNA]</scope>
    <source>
        <strain evidence="16 17">DSM 26723</strain>
    </source>
</reference>
<comment type="caution">
    <text evidence="16">The sequence shown here is derived from an EMBL/GenBank/DDBJ whole genome shotgun (WGS) entry which is preliminary data.</text>
</comment>
<keyword evidence="6" id="KW-0408">Iron</keyword>
<evidence type="ECO:0000256" key="7">
    <source>
        <dbReference type="ARBA" id="ARBA00023065"/>
    </source>
</evidence>
<evidence type="ECO:0000259" key="14">
    <source>
        <dbReference type="Pfam" id="PF00593"/>
    </source>
</evidence>
<dbReference type="InterPro" id="IPR039426">
    <property type="entry name" value="TonB-dep_rcpt-like"/>
</dbReference>
<dbReference type="Pfam" id="PF07715">
    <property type="entry name" value="Plug"/>
    <property type="match status" value="1"/>
</dbReference>
<dbReference type="GO" id="GO:0009279">
    <property type="term" value="C:cell outer membrane"/>
    <property type="evidence" value="ECO:0007669"/>
    <property type="project" value="UniProtKB-SubCell"/>
</dbReference>
<keyword evidence="10 11" id="KW-0998">Cell outer membrane</keyword>